<gene>
    <name evidence="9 11" type="primary">lnt</name>
    <name evidence="11" type="ORF">GCM10007418_06210</name>
</gene>
<dbReference type="Pfam" id="PF00795">
    <property type="entry name" value="CN_hydrolase"/>
    <property type="match status" value="1"/>
</dbReference>
<organism evidence="11 12">
    <name type="scientific">Halopseudomonas salina</name>
    <dbReference type="NCBI Taxonomy" id="1323744"/>
    <lineage>
        <taxon>Bacteria</taxon>
        <taxon>Pseudomonadati</taxon>
        <taxon>Pseudomonadota</taxon>
        <taxon>Gammaproteobacteria</taxon>
        <taxon>Pseudomonadales</taxon>
        <taxon>Pseudomonadaceae</taxon>
        <taxon>Halopseudomonas</taxon>
    </lineage>
</organism>
<dbReference type="NCBIfam" id="TIGR00546">
    <property type="entry name" value="lnt"/>
    <property type="match status" value="1"/>
</dbReference>
<reference evidence="12" key="1">
    <citation type="journal article" date="2019" name="Int. J. Syst. Evol. Microbiol.">
        <title>The Global Catalogue of Microorganisms (GCM) 10K type strain sequencing project: providing services to taxonomists for standard genome sequencing and annotation.</title>
        <authorList>
            <consortium name="The Broad Institute Genomics Platform"/>
            <consortium name="The Broad Institute Genome Sequencing Center for Infectious Disease"/>
            <person name="Wu L."/>
            <person name="Ma J."/>
        </authorList>
    </citation>
    <scope>NUCLEOTIDE SEQUENCE [LARGE SCALE GENOMIC DNA]</scope>
    <source>
        <strain evidence="12">CGMCC 1.12482</strain>
    </source>
</reference>
<evidence type="ECO:0000256" key="5">
    <source>
        <dbReference type="ARBA" id="ARBA00022692"/>
    </source>
</evidence>
<dbReference type="Pfam" id="PF20154">
    <property type="entry name" value="LNT_N"/>
    <property type="match status" value="1"/>
</dbReference>
<evidence type="ECO:0000256" key="4">
    <source>
        <dbReference type="ARBA" id="ARBA00022679"/>
    </source>
</evidence>
<evidence type="ECO:0000313" key="11">
    <source>
        <dbReference type="EMBL" id="GGC89255.1"/>
    </source>
</evidence>
<protein>
    <recommendedName>
        <fullName evidence="9">Apolipoprotein N-acyltransferase</fullName>
        <shortName evidence="9">ALP N-acyltransferase</shortName>
        <ecNumber evidence="9">2.3.1.269</ecNumber>
    </recommendedName>
</protein>
<dbReference type="PANTHER" id="PTHR38686:SF1">
    <property type="entry name" value="APOLIPOPROTEIN N-ACYLTRANSFERASE"/>
    <property type="match status" value="1"/>
</dbReference>
<name>A0ABQ1P2V6_9GAMM</name>
<evidence type="ECO:0000256" key="2">
    <source>
        <dbReference type="ARBA" id="ARBA00010065"/>
    </source>
</evidence>
<feature type="transmembrane region" description="Helical" evidence="9">
    <location>
        <begin position="510"/>
        <end position="528"/>
    </location>
</feature>
<evidence type="ECO:0000256" key="6">
    <source>
        <dbReference type="ARBA" id="ARBA00022989"/>
    </source>
</evidence>
<dbReference type="PANTHER" id="PTHR38686">
    <property type="entry name" value="APOLIPOPROTEIN N-ACYLTRANSFERASE"/>
    <property type="match status" value="1"/>
</dbReference>
<feature type="transmembrane region" description="Helical" evidence="9">
    <location>
        <begin position="20"/>
        <end position="40"/>
    </location>
</feature>
<feature type="transmembrane region" description="Helical" evidence="9">
    <location>
        <begin position="208"/>
        <end position="229"/>
    </location>
</feature>
<dbReference type="InterPro" id="IPR003010">
    <property type="entry name" value="C-N_Hydrolase"/>
</dbReference>
<feature type="transmembrane region" description="Helical" evidence="9">
    <location>
        <begin position="138"/>
        <end position="161"/>
    </location>
</feature>
<proteinExistence type="inferred from homology"/>
<evidence type="ECO:0000256" key="3">
    <source>
        <dbReference type="ARBA" id="ARBA00022475"/>
    </source>
</evidence>
<evidence type="ECO:0000259" key="10">
    <source>
        <dbReference type="PROSITE" id="PS50263"/>
    </source>
</evidence>
<comment type="similarity">
    <text evidence="2 9">Belongs to the CN hydrolase family. Apolipoprotein N-acyltransferase subfamily.</text>
</comment>
<keyword evidence="4 9" id="KW-0808">Transferase</keyword>
<feature type="domain" description="CN hydrolase" evidence="10">
    <location>
        <begin position="250"/>
        <end position="495"/>
    </location>
</feature>
<dbReference type="HAMAP" id="MF_01148">
    <property type="entry name" value="Lnt"/>
    <property type="match status" value="1"/>
</dbReference>
<comment type="subcellular location">
    <subcellularLocation>
        <location evidence="1 9">Cell membrane</location>
        <topology evidence="1 9">Multi-pass membrane protein</topology>
    </subcellularLocation>
</comment>
<dbReference type="PROSITE" id="PS50263">
    <property type="entry name" value="CN_HYDROLASE"/>
    <property type="match status" value="1"/>
</dbReference>
<dbReference type="EMBL" id="BMFF01000001">
    <property type="protein sequence ID" value="GGC89255.1"/>
    <property type="molecule type" value="Genomic_DNA"/>
</dbReference>
<dbReference type="Gene3D" id="3.60.110.10">
    <property type="entry name" value="Carbon-nitrogen hydrolase"/>
    <property type="match status" value="1"/>
</dbReference>
<keyword evidence="7 9" id="KW-0472">Membrane</keyword>
<feature type="transmembrane region" description="Helical" evidence="9">
    <location>
        <begin position="69"/>
        <end position="89"/>
    </location>
</feature>
<comment type="function">
    <text evidence="9">Catalyzes the phospholipid dependent N-acylation of the N-terminal cysteine of apolipoprotein, the last step in lipoprotein maturation.</text>
</comment>
<dbReference type="InterPro" id="IPR045378">
    <property type="entry name" value="LNT_N"/>
</dbReference>
<evidence type="ECO:0000313" key="12">
    <source>
        <dbReference type="Proteomes" id="UP000638188"/>
    </source>
</evidence>
<dbReference type="SUPFAM" id="SSF56317">
    <property type="entry name" value="Carbon-nitrogen hydrolase"/>
    <property type="match status" value="1"/>
</dbReference>
<dbReference type="RefSeq" id="WP_150277290.1">
    <property type="nucleotide sequence ID" value="NZ_BMFF01000001.1"/>
</dbReference>
<comment type="pathway">
    <text evidence="9">Protein modification; lipoprotein biosynthesis (N-acyl transfer).</text>
</comment>
<keyword evidence="5 9" id="KW-0812">Transmembrane</keyword>
<dbReference type="EC" id="2.3.1.269" evidence="9"/>
<accession>A0ABQ1P2V6</accession>
<keyword evidence="6 9" id="KW-1133">Transmembrane helix</keyword>
<dbReference type="InterPro" id="IPR036526">
    <property type="entry name" value="C-N_Hydrolase_sf"/>
</dbReference>
<keyword evidence="3 9" id="KW-1003">Cell membrane</keyword>
<evidence type="ECO:0000256" key="1">
    <source>
        <dbReference type="ARBA" id="ARBA00004651"/>
    </source>
</evidence>
<comment type="catalytic activity">
    <reaction evidence="9">
        <text>N-terminal S-1,2-diacyl-sn-glyceryl-L-cysteinyl-[lipoprotein] + a glycerophospholipid = N-acyl-S-1,2-diacyl-sn-glyceryl-L-cysteinyl-[lipoprotein] + a 2-acyl-sn-glycero-3-phospholipid + H(+)</text>
        <dbReference type="Rhea" id="RHEA:48228"/>
        <dbReference type="Rhea" id="RHEA-COMP:14681"/>
        <dbReference type="Rhea" id="RHEA-COMP:14684"/>
        <dbReference type="ChEBI" id="CHEBI:15378"/>
        <dbReference type="ChEBI" id="CHEBI:136912"/>
        <dbReference type="ChEBI" id="CHEBI:140656"/>
        <dbReference type="ChEBI" id="CHEBI:140657"/>
        <dbReference type="ChEBI" id="CHEBI:140660"/>
        <dbReference type="EC" id="2.3.1.269"/>
    </reaction>
</comment>
<keyword evidence="12" id="KW-1185">Reference proteome</keyword>
<evidence type="ECO:0000256" key="7">
    <source>
        <dbReference type="ARBA" id="ARBA00023136"/>
    </source>
</evidence>
<feature type="transmembrane region" description="Helical" evidence="9">
    <location>
        <begin position="101"/>
        <end position="126"/>
    </location>
</feature>
<keyword evidence="8 9" id="KW-0012">Acyltransferase</keyword>
<dbReference type="Proteomes" id="UP000638188">
    <property type="component" value="Unassembled WGS sequence"/>
</dbReference>
<evidence type="ECO:0000256" key="9">
    <source>
        <dbReference type="HAMAP-Rule" id="MF_01148"/>
    </source>
</evidence>
<feature type="transmembrane region" description="Helical" evidence="9">
    <location>
        <begin position="46"/>
        <end position="62"/>
    </location>
</feature>
<sequence length="543" mass="60631">MSRHEPATVAFAAAADRASLSLGMSARALMAMVAGVLLGAPWFDQGLYWTAWLGAVPLLFALRDVRLRSALWLGWLAGTVYYAIATYWIVDFVINLRGFSWAVAVLLGMVFWCYAGLSIGLSCLLFRWVARHLPRWELLSFPVCMVVLMEIYPLLFGTYYAEAQAQFLPGLQGVSLLGIQSMDMLMMLVGVLVFTLLTGHGRTQRTGVLLATSVLVAWFAYGFITLYVWDQRILAWETRKIGLVQPNDAVTLDVPEPPRGFTREYPPELAATQRLAAAGAEWVVWPEARYKGYFDKPSVRLGYAEVLTRLGIPLVLHDAERAWADDDYADYNSLVHLDAQGAQAGVYRKMLRMPLGEYLPDFFRLPGIGWVTRRFFGEFVRPLQPGTVHEEFEINGMRIQPKICYEAAFPRFIAEAVGTDAAGKVLLFVSQDNWFGETAQPFQHAAMSVVRGVENRVPIVHLINNGPSVVAAPNGRITARTQAFAKSEIVASMPFSEKHGGSFYSRNPLVLQYLQYSVLGMLVLMVLIRRKADAAQNVKGRQE</sequence>
<feature type="transmembrane region" description="Helical" evidence="9">
    <location>
        <begin position="173"/>
        <end position="196"/>
    </location>
</feature>
<dbReference type="InterPro" id="IPR004563">
    <property type="entry name" value="Apolipo_AcylTrfase"/>
</dbReference>
<evidence type="ECO:0000256" key="8">
    <source>
        <dbReference type="ARBA" id="ARBA00023315"/>
    </source>
</evidence>
<comment type="caution">
    <text evidence="11">The sequence shown here is derived from an EMBL/GenBank/DDBJ whole genome shotgun (WGS) entry which is preliminary data.</text>
</comment>